<evidence type="ECO:0000313" key="1">
    <source>
        <dbReference type="EMBL" id="MBW4433179.1"/>
    </source>
</evidence>
<reference evidence="1" key="1">
    <citation type="submission" date="2021-05" db="EMBL/GenBank/DDBJ databases">
        <authorList>
            <person name="Pietrasiak N."/>
            <person name="Ward R."/>
            <person name="Stajich J.E."/>
            <person name="Kurbessoian T."/>
        </authorList>
    </citation>
    <scope>NUCLEOTIDE SEQUENCE</scope>
    <source>
        <strain evidence="1">HA4357-MV3</strain>
    </source>
</reference>
<sequence length="64" mass="7550">MANSNPSPKTRFITERSEPLTEKLTLRMTASMYSQLLQQEDYREFIREAIANEFKRRGLDRPSV</sequence>
<protein>
    <submittedName>
        <fullName evidence="1">Uncharacterized protein</fullName>
    </submittedName>
</protein>
<proteinExistence type="predicted"/>
<dbReference type="EMBL" id="JAHHHW010000099">
    <property type="protein sequence ID" value="MBW4433179.1"/>
    <property type="molecule type" value="Genomic_DNA"/>
</dbReference>
<reference evidence="1" key="2">
    <citation type="journal article" date="2022" name="Microbiol. Resour. Announc.">
        <title>Metagenome Sequencing to Explore Phylogenomics of Terrestrial Cyanobacteria.</title>
        <authorList>
            <person name="Ward R.D."/>
            <person name="Stajich J.E."/>
            <person name="Johansen J.R."/>
            <person name="Huntemann M."/>
            <person name="Clum A."/>
            <person name="Foster B."/>
            <person name="Foster B."/>
            <person name="Roux S."/>
            <person name="Palaniappan K."/>
            <person name="Varghese N."/>
            <person name="Mukherjee S."/>
            <person name="Reddy T.B.K."/>
            <person name="Daum C."/>
            <person name="Copeland A."/>
            <person name="Chen I.A."/>
            <person name="Ivanova N.N."/>
            <person name="Kyrpides N.C."/>
            <person name="Shapiro N."/>
            <person name="Eloe-Fadrosh E.A."/>
            <person name="Pietrasiak N."/>
        </authorList>
    </citation>
    <scope>NUCLEOTIDE SEQUENCE</scope>
    <source>
        <strain evidence="1">HA4357-MV3</strain>
    </source>
</reference>
<accession>A0A9E3HAI1</accession>
<gene>
    <name evidence="1" type="ORF">KME28_15995</name>
</gene>
<dbReference type="AlphaFoldDB" id="A0A9E3HAI1"/>
<name>A0A9E3HAI1_9NOST</name>
<comment type="caution">
    <text evidence="1">The sequence shown here is derived from an EMBL/GenBank/DDBJ whole genome shotgun (WGS) entry which is preliminary data.</text>
</comment>
<evidence type="ECO:0000313" key="2">
    <source>
        <dbReference type="Proteomes" id="UP000813215"/>
    </source>
</evidence>
<dbReference type="Proteomes" id="UP000813215">
    <property type="component" value="Unassembled WGS sequence"/>
</dbReference>
<organism evidence="1 2">
    <name type="scientific">Pelatocladus maniniholoensis HA4357-MV3</name>
    <dbReference type="NCBI Taxonomy" id="1117104"/>
    <lineage>
        <taxon>Bacteria</taxon>
        <taxon>Bacillati</taxon>
        <taxon>Cyanobacteriota</taxon>
        <taxon>Cyanophyceae</taxon>
        <taxon>Nostocales</taxon>
        <taxon>Nostocaceae</taxon>
        <taxon>Pelatocladus</taxon>
    </lineage>
</organism>